<proteinExistence type="predicted"/>
<evidence type="ECO:0000313" key="1">
    <source>
        <dbReference type="EMBL" id="APW65977.1"/>
    </source>
</evidence>
<dbReference type="AlphaFoldDB" id="A0A1P8KN26"/>
<name>A0A1P8KN26_9BACT</name>
<dbReference type="KEGG" id="alp:LPB137_08955"/>
<sequence>MEYGLVANIDQFSDNKLLQAQQVQAINTSSQLNQDAKLKEIQKEEFIASDSVANVEKTTSESIKQNYEVVITNTNFGFNDSSKDFFVKATRGSAENQYPTEDMMKLKTYLMSLN</sequence>
<protein>
    <submittedName>
        <fullName evidence="1">Uncharacterized protein</fullName>
    </submittedName>
</protein>
<keyword evidence="2" id="KW-1185">Reference proteome</keyword>
<gene>
    <name evidence="1" type="ORF">LPB137_08955</name>
</gene>
<organism evidence="1 2">
    <name type="scientific">Poseidonibacter parvus</name>
    <dbReference type="NCBI Taxonomy" id="1850254"/>
    <lineage>
        <taxon>Bacteria</taxon>
        <taxon>Pseudomonadati</taxon>
        <taxon>Campylobacterota</taxon>
        <taxon>Epsilonproteobacteria</taxon>
        <taxon>Campylobacterales</taxon>
        <taxon>Arcobacteraceae</taxon>
        <taxon>Poseidonibacter</taxon>
    </lineage>
</organism>
<dbReference type="EMBL" id="CP019070">
    <property type="protein sequence ID" value="APW65977.1"/>
    <property type="molecule type" value="Genomic_DNA"/>
</dbReference>
<reference evidence="1 2" key="1">
    <citation type="submission" date="2017-01" db="EMBL/GenBank/DDBJ databases">
        <title>Genome sequencing of Arcobacter sp. LPB0137.</title>
        <authorList>
            <person name="Lee G.-W."/>
            <person name="Yi H."/>
        </authorList>
    </citation>
    <scope>NUCLEOTIDE SEQUENCE [LARGE SCALE GENOMIC DNA]</scope>
    <source>
        <strain evidence="1 2">LPB0137</strain>
    </source>
</reference>
<evidence type="ECO:0000313" key="2">
    <source>
        <dbReference type="Proteomes" id="UP000186074"/>
    </source>
</evidence>
<dbReference type="Proteomes" id="UP000186074">
    <property type="component" value="Chromosome"/>
</dbReference>
<accession>A0A1P8KN26</accession>
<dbReference type="STRING" id="1850254.LPB137_08955"/>
<dbReference type="RefSeq" id="WP_076087213.1">
    <property type="nucleotide sequence ID" value="NZ_CP019070.1"/>
</dbReference>
<dbReference type="OrthoDB" id="5344162at2"/>